<gene>
    <name evidence="2" type="ORF">PoB_004829200</name>
</gene>
<feature type="region of interest" description="Disordered" evidence="1">
    <location>
        <begin position="100"/>
        <end position="119"/>
    </location>
</feature>
<dbReference type="AlphaFoldDB" id="A0AAV4BQZ3"/>
<keyword evidence="3" id="KW-1185">Reference proteome</keyword>
<sequence>MLVKKEETKLKATNFCPDTIGLNGLAKQPQYVCGLKADSIPIYVYRVSLFSDSYISYLQHTSDEDAAFYMSNRLCCAQVLKTLYMRHEQPYVNLVCGRSPSSSNGSTWTNFSEKDEERGHHPTVCDTCFTPLDDDLVFLSDLTDASDGQNKNENVHEYGDAQSMLSPSTLMFRDPISNFCRQKGGRVPVTAKRRSHRAGLSLSPVAVDKQHGVASYEERESRSLGIRDMSRCGSGVSQTPFTGFSAFQGIYEIY</sequence>
<evidence type="ECO:0000313" key="3">
    <source>
        <dbReference type="Proteomes" id="UP000735302"/>
    </source>
</evidence>
<reference evidence="2 3" key="1">
    <citation type="journal article" date="2021" name="Elife">
        <title>Chloroplast acquisition without the gene transfer in kleptoplastic sea slugs, Plakobranchus ocellatus.</title>
        <authorList>
            <person name="Maeda T."/>
            <person name="Takahashi S."/>
            <person name="Yoshida T."/>
            <person name="Shimamura S."/>
            <person name="Takaki Y."/>
            <person name="Nagai Y."/>
            <person name="Toyoda A."/>
            <person name="Suzuki Y."/>
            <person name="Arimoto A."/>
            <person name="Ishii H."/>
            <person name="Satoh N."/>
            <person name="Nishiyama T."/>
            <person name="Hasebe M."/>
            <person name="Maruyama T."/>
            <person name="Minagawa J."/>
            <person name="Obokata J."/>
            <person name="Shigenobu S."/>
        </authorList>
    </citation>
    <scope>NUCLEOTIDE SEQUENCE [LARGE SCALE GENOMIC DNA]</scope>
</reference>
<evidence type="ECO:0000256" key="1">
    <source>
        <dbReference type="SAM" id="MobiDB-lite"/>
    </source>
</evidence>
<comment type="caution">
    <text evidence="2">The sequence shown here is derived from an EMBL/GenBank/DDBJ whole genome shotgun (WGS) entry which is preliminary data.</text>
</comment>
<dbReference type="EMBL" id="BLXT01005284">
    <property type="protein sequence ID" value="GFO21787.1"/>
    <property type="molecule type" value="Genomic_DNA"/>
</dbReference>
<accession>A0AAV4BQZ3</accession>
<feature type="compositionally biased region" description="Polar residues" evidence="1">
    <location>
        <begin position="100"/>
        <end position="111"/>
    </location>
</feature>
<evidence type="ECO:0000313" key="2">
    <source>
        <dbReference type="EMBL" id="GFO21787.1"/>
    </source>
</evidence>
<protein>
    <submittedName>
        <fullName evidence="2">Uncharacterized protein</fullName>
    </submittedName>
</protein>
<dbReference type="Proteomes" id="UP000735302">
    <property type="component" value="Unassembled WGS sequence"/>
</dbReference>
<name>A0AAV4BQZ3_9GAST</name>
<proteinExistence type="predicted"/>
<organism evidence="2 3">
    <name type="scientific">Plakobranchus ocellatus</name>
    <dbReference type="NCBI Taxonomy" id="259542"/>
    <lineage>
        <taxon>Eukaryota</taxon>
        <taxon>Metazoa</taxon>
        <taxon>Spiralia</taxon>
        <taxon>Lophotrochozoa</taxon>
        <taxon>Mollusca</taxon>
        <taxon>Gastropoda</taxon>
        <taxon>Heterobranchia</taxon>
        <taxon>Euthyneura</taxon>
        <taxon>Panpulmonata</taxon>
        <taxon>Sacoglossa</taxon>
        <taxon>Placobranchoidea</taxon>
        <taxon>Plakobranchidae</taxon>
        <taxon>Plakobranchus</taxon>
    </lineage>
</organism>